<name>A0A8H7XN68_PSICU</name>
<feature type="compositionally biased region" description="Basic and acidic residues" evidence="1">
    <location>
        <begin position="369"/>
        <end position="378"/>
    </location>
</feature>
<feature type="region of interest" description="Disordered" evidence="1">
    <location>
        <begin position="355"/>
        <end position="384"/>
    </location>
</feature>
<evidence type="ECO:0008006" key="3">
    <source>
        <dbReference type="Google" id="ProtNLM"/>
    </source>
</evidence>
<organism evidence="2">
    <name type="scientific">Psilocybe cubensis</name>
    <name type="common">Psychedelic mushroom</name>
    <name type="synonym">Stropharia cubensis</name>
    <dbReference type="NCBI Taxonomy" id="181762"/>
    <lineage>
        <taxon>Eukaryota</taxon>
        <taxon>Fungi</taxon>
        <taxon>Dikarya</taxon>
        <taxon>Basidiomycota</taxon>
        <taxon>Agaricomycotina</taxon>
        <taxon>Agaricomycetes</taxon>
        <taxon>Agaricomycetidae</taxon>
        <taxon>Agaricales</taxon>
        <taxon>Agaricineae</taxon>
        <taxon>Strophariaceae</taxon>
        <taxon>Psilocybe</taxon>
    </lineage>
</organism>
<accession>A0A8H7XN68</accession>
<dbReference type="OrthoDB" id="3041043at2759"/>
<gene>
    <name evidence="2" type="ORF">JR316_011873</name>
</gene>
<dbReference type="EMBL" id="JAFIQS010000016">
    <property type="protein sequence ID" value="KAG5163006.1"/>
    <property type="molecule type" value="Genomic_DNA"/>
</dbReference>
<protein>
    <recommendedName>
        <fullName evidence="3">F-box domain-containing protein</fullName>
    </recommendedName>
</protein>
<proteinExistence type="predicted"/>
<evidence type="ECO:0000256" key="1">
    <source>
        <dbReference type="SAM" id="MobiDB-lite"/>
    </source>
</evidence>
<dbReference type="AlphaFoldDB" id="A0A8H7XN68"/>
<sequence length="384" mass="44356">MLLPSTTDDSLFDGLSPGDLYRYGRTCKRAHDAVNSFIRRKFHLHGLLERYFQPNDVFDFRRLQAKTGMFISGSTALQFLDRVVYPESDLDLYLEHRYRHVVALWLTQAGYRYTPPVTYPDETLDEALELVSDLPRLDGMFYTITPKGYFGAAIVLNFEKQNPCRKIQLITSHHSPLQLVLNYHSTCVMNIITHEKAYSLYPRGTFDERRSLLNLPLKSERLQVATTKYSARGWKIVSKISTEEFENPRSAFSHGLRYIGDGKCWTLSILPKLNLPDSTIETNSWVHLYDSDLVPTMSATVFVSGRLRYGYLIGDEPLRRYVSHVSDAFDGNYRSGEQQLDYIFSKMIEHFRQRKKANRDPVDSLGDENAPRETRSDFADTNTE</sequence>
<evidence type="ECO:0000313" key="2">
    <source>
        <dbReference type="EMBL" id="KAG5163006.1"/>
    </source>
</evidence>
<reference evidence="2" key="1">
    <citation type="submission" date="2021-02" db="EMBL/GenBank/DDBJ databases">
        <title>Psilocybe cubensis genome.</title>
        <authorList>
            <person name="Mckernan K.J."/>
            <person name="Crawford S."/>
            <person name="Trippe A."/>
            <person name="Kane L.T."/>
            <person name="Mclaughlin S."/>
        </authorList>
    </citation>
    <scope>NUCLEOTIDE SEQUENCE [LARGE SCALE GENOMIC DNA]</scope>
    <source>
        <strain evidence="2">MGC-MH-2018</strain>
    </source>
</reference>
<comment type="caution">
    <text evidence="2">The sequence shown here is derived from an EMBL/GenBank/DDBJ whole genome shotgun (WGS) entry which is preliminary data.</text>
</comment>